<feature type="region of interest" description="Disordered" evidence="1">
    <location>
        <begin position="408"/>
        <end position="441"/>
    </location>
</feature>
<dbReference type="AlphaFoldDB" id="A0A2A4K5K9"/>
<accession>A0A2A4K5K9</accession>
<reference evidence="3" key="1">
    <citation type="submission" date="2017-09" db="EMBL/GenBank/DDBJ databases">
        <title>Contemporary evolution of a Lepidopteran species, Heliothis virescens, in response to modern agricultural practices.</title>
        <authorList>
            <person name="Fritz M.L."/>
            <person name="Deyonke A.M."/>
            <person name="Papanicolaou A."/>
            <person name="Micinski S."/>
            <person name="Westbrook J."/>
            <person name="Gould F."/>
        </authorList>
    </citation>
    <scope>NUCLEOTIDE SEQUENCE [LARGE SCALE GENOMIC DNA]</scope>
    <source>
        <strain evidence="3">HvINT-</strain>
        <tissue evidence="3">Whole body</tissue>
    </source>
</reference>
<feature type="compositionally biased region" description="Low complexity" evidence="1">
    <location>
        <begin position="409"/>
        <end position="421"/>
    </location>
</feature>
<sequence>MPRGRYSVLGGQARKMVHAVLQFMQKEHEEGLQIPLNLVQKRTAAATGISTRTVQRIAATASEADKKPVFRTPGKKRRGVKRVTGIDGFNQGVIKRCVHNFHLTEKKLPTVQALQKKLKAEINYQGSMSSLSRILKELGFQWKKTQYEKRVMIEQTSIRLQRIEYLENIFKYRSEGRPIVYAGESYVDSSQSKGQGVVIVHAGSEAGFVSDGLLMLKGNPKSTDYHDNLNHDIYERWVRTQLLPGLPDNSVVVVDNTSYHNKEEDPAPSSNARKAEMQSWLHKKQIHYDDNMLKPQLYKLIVQTKDKCKKYNLDKILKHHSHDVLRLPPHHPDLNPIEMAWAAIKKHVADKVVNWNVNTVMELIEEKASQMGENEWSEFCAKAMKIEDDYRKSDVVIDNLTEEFVTQVNNSSDNSDNYSDTNSEDDSESSEEEYFGVSSEDVPSTSDYIFIEELKAVP</sequence>
<dbReference type="EMBL" id="NWSH01000134">
    <property type="protein sequence ID" value="PCG79204.1"/>
    <property type="molecule type" value="Genomic_DNA"/>
</dbReference>
<feature type="domain" description="Tc1-like transposase DDE" evidence="2">
    <location>
        <begin position="212"/>
        <end position="350"/>
    </location>
</feature>
<dbReference type="Gene3D" id="3.30.420.10">
    <property type="entry name" value="Ribonuclease H-like superfamily/Ribonuclease H"/>
    <property type="match status" value="1"/>
</dbReference>
<dbReference type="PANTHER" id="PTHR33939:SF1">
    <property type="entry name" value="DUF4371 DOMAIN-CONTAINING PROTEIN"/>
    <property type="match status" value="1"/>
</dbReference>
<dbReference type="InterPro" id="IPR036397">
    <property type="entry name" value="RNaseH_sf"/>
</dbReference>
<dbReference type="InterPro" id="IPR038717">
    <property type="entry name" value="Tc1-like_DDE_dom"/>
</dbReference>
<dbReference type="GO" id="GO:0003676">
    <property type="term" value="F:nucleic acid binding"/>
    <property type="evidence" value="ECO:0007669"/>
    <property type="project" value="InterPro"/>
</dbReference>
<evidence type="ECO:0000313" key="3">
    <source>
        <dbReference type="EMBL" id="PCG79204.1"/>
    </source>
</evidence>
<dbReference type="PANTHER" id="PTHR33939">
    <property type="entry name" value="PROTEIN CBG22215"/>
    <property type="match status" value="1"/>
</dbReference>
<proteinExistence type="predicted"/>
<gene>
    <name evidence="3" type="ORF">B5V51_1627</name>
</gene>
<evidence type="ECO:0000256" key="1">
    <source>
        <dbReference type="SAM" id="MobiDB-lite"/>
    </source>
</evidence>
<name>A0A2A4K5K9_HELVI</name>
<protein>
    <recommendedName>
        <fullName evidence="2">Tc1-like transposase DDE domain-containing protein</fullName>
    </recommendedName>
</protein>
<dbReference type="Pfam" id="PF13358">
    <property type="entry name" value="DDE_3"/>
    <property type="match status" value="1"/>
</dbReference>
<evidence type="ECO:0000259" key="2">
    <source>
        <dbReference type="Pfam" id="PF13358"/>
    </source>
</evidence>
<feature type="compositionally biased region" description="Acidic residues" evidence="1">
    <location>
        <begin position="422"/>
        <end position="434"/>
    </location>
</feature>
<comment type="caution">
    <text evidence="3">The sequence shown here is derived from an EMBL/GenBank/DDBJ whole genome shotgun (WGS) entry which is preliminary data.</text>
</comment>
<organism evidence="3">
    <name type="scientific">Heliothis virescens</name>
    <name type="common">Tobacco budworm moth</name>
    <dbReference type="NCBI Taxonomy" id="7102"/>
    <lineage>
        <taxon>Eukaryota</taxon>
        <taxon>Metazoa</taxon>
        <taxon>Ecdysozoa</taxon>
        <taxon>Arthropoda</taxon>
        <taxon>Hexapoda</taxon>
        <taxon>Insecta</taxon>
        <taxon>Pterygota</taxon>
        <taxon>Neoptera</taxon>
        <taxon>Endopterygota</taxon>
        <taxon>Lepidoptera</taxon>
        <taxon>Glossata</taxon>
        <taxon>Ditrysia</taxon>
        <taxon>Noctuoidea</taxon>
        <taxon>Noctuidae</taxon>
        <taxon>Heliothinae</taxon>
        <taxon>Heliothis</taxon>
    </lineage>
</organism>